<keyword evidence="1" id="KW-0732">Signal</keyword>
<dbReference type="EMBL" id="JACTUZ010000122">
    <property type="protein sequence ID" value="MBC9179137.1"/>
    <property type="molecule type" value="Genomic_DNA"/>
</dbReference>
<sequence length="695" mass="73226">MTLPPFSVGRRATVLGAAALVAAPSLARAASAARLPCPSRPGEIAGLLLQGSGGPSGAVAVFGHAFRPGDLPAGHVPEARLTQGGALPVQIDIRNRHADGSVRLALLAMATPALADGQVAGVMLSARPGQQQAASPPQPSGRQAVVEVTGPGGETWRLDLLPRALRGRPWQSGPLAVQGRVEALVPPSSAGGVTSLRLVADVSLHADGALRLDAWFRNDLAMRSGGGAARYTARLLLDGKPVGRFEIPHQPQYTAWGRLFVSRPGGPPPLVRQDPGYLADAGAVARYNAELGVDEALLARLGAATATPAWAQPLGPRLLAQDMYQPGGRPDIGPATQAQAAWLVSGDRRAAAFAIGQAEAAGSAPWHFWDPAGGSGNGGWLDTRRWPQLWIDGRGGPPPGGLMQPVASDTGWAPDVAHQPDLGFVPYLLTGRRAFLDQLQAQAAWCVVAQWPRVRGNPATQGPGEGVNVVRTNQVRGSAWSLRQLDNAAWASDEDDPNLPYLRACSEGNWAWLRSRTAGWSREQGELRGCIPGAYGTPGMLPPWQQDYFASTAASAARRGNPDARYVLEWMSNFLVGRFMAKDKGFDPHDGVAYLIASDPGAGEGETRPLRSWAETARAMRAAGLSNDGGWSKTEGDYAQLALQSLAALIDVTGSADARRAYAWLAGVSAPFTRPQDFRRDPTFSIVPRGAGRCG</sequence>
<evidence type="ECO:0000313" key="3">
    <source>
        <dbReference type="Proteomes" id="UP000603940"/>
    </source>
</evidence>
<dbReference type="RefSeq" id="WP_187780189.1">
    <property type="nucleotide sequence ID" value="NZ_JACTUZ010000122.1"/>
</dbReference>
<organism evidence="2 3">
    <name type="scientific">Pseudoroseomonas ludipueritiae</name>
    <dbReference type="NCBI Taxonomy" id="198093"/>
    <lineage>
        <taxon>Bacteria</taxon>
        <taxon>Pseudomonadati</taxon>
        <taxon>Pseudomonadota</taxon>
        <taxon>Alphaproteobacteria</taxon>
        <taxon>Acetobacterales</taxon>
        <taxon>Acetobacteraceae</taxon>
        <taxon>Pseudoroseomonas</taxon>
    </lineage>
</organism>
<gene>
    <name evidence="2" type="ORF">IBL25_19535</name>
</gene>
<evidence type="ECO:0000256" key="1">
    <source>
        <dbReference type="SAM" id="SignalP"/>
    </source>
</evidence>
<evidence type="ECO:0000313" key="2">
    <source>
        <dbReference type="EMBL" id="MBC9179137.1"/>
    </source>
</evidence>
<proteinExistence type="predicted"/>
<comment type="caution">
    <text evidence="2">The sequence shown here is derived from an EMBL/GenBank/DDBJ whole genome shotgun (WGS) entry which is preliminary data.</text>
</comment>
<accession>A0ABR7RBB7</accession>
<feature type="signal peptide" evidence="1">
    <location>
        <begin position="1"/>
        <end position="29"/>
    </location>
</feature>
<reference evidence="2 3" key="1">
    <citation type="journal article" date="2009" name="Int. J. Syst. Evol. Microbiol.">
        <title>Transfer of Teichococcus ludipueritiae and Muricoccus roseus to the genus Roseomonas, as Roseomonas ludipueritiae comb. nov. and Roseomonas rosea comb. nov., respectively, and emended description of the genus Roseomonas.</title>
        <authorList>
            <person name="Sanchez-Porro C."/>
            <person name="Gallego V."/>
            <person name="Busse H.J."/>
            <person name="Kampfer P."/>
            <person name="Ventosa A."/>
        </authorList>
    </citation>
    <scope>NUCLEOTIDE SEQUENCE [LARGE SCALE GENOMIC DNA]</scope>
    <source>
        <strain evidence="2 3">DSM 14915</strain>
    </source>
</reference>
<keyword evidence="3" id="KW-1185">Reference proteome</keyword>
<protein>
    <submittedName>
        <fullName evidence="2">Uncharacterized protein</fullName>
    </submittedName>
</protein>
<name>A0ABR7RBB7_9PROT</name>
<feature type="chain" id="PRO_5046541344" evidence="1">
    <location>
        <begin position="30"/>
        <end position="695"/>
    </location>
</feature>
<dbReference type="Proteomes" id="UP000603940">
    <property type="component" value="Unassembled WGS sequence"/>
</dbReference>